<evidence type="ECO:0000256" key="1">
    <source>
        <dbReference type="SAM" id="MobiDB-lite"/>
    </source>
</evidence>
<feature type="region of interest" description="Disordered" evidence="1">
    <location>
        <begin position="1"/>
        <end position="76"/>
    </location>
</feature>
<dbReference type="Proteomes" id="UP000664991">
    <property type="component" value="Unassembled WGS sequence"/>
</dbReference>
<feature type="compositionally biased region" description="Basic and acidic residues" evidence="1">
    <location>
        <begin position="39"/>
        <end position="51"/>
    </location>
</feature>
<reference evidence="2 3" key="1">
    <citation type="submission" date="2020-12" db="EMBL/GenBank/DDBJ databases">
        <title>De novo assembly of Tibetan sheep genome.</title>
        <authorList>
            <person name="Li X."/>
        </authorList>
    </citation>
    <scope>NUCLEOTIDE SEQUENCE [LARGE SCALE GENOMIC DNA]</scope>
    <source>
        <tissue evidence="2">Heart</tissue>
    </source>
</reference>
<dbReference type="AlphaFoldDB" id="A0A836CXI0"/>
<name>A0A836CXI0_SHEEP</name>
<evidence type="ECO:0000313" key="3">
    <source>
        <dbReference type="Proteomes" id="UP000664991"/>
    </source>
</evidence>
<dbReference type="EMBL" id="JAEMGP010000011">
    <property type="protein sequence ID" value="KAG5202827.1"/>
    <property type="molecule type" value="Genomic_DNA"/>
</dbReference>
<accession>A0A836CXI0</accession>
<sequence length="76" mass="8461">MQETRDPSLIQEYPTCHGATQPYAATDRAPQRPVDPEDSTEHAQEQRHLQEDQEQEVGAAQQGPVGDTGTDREPHP</sequence>
<gene>
    <name evidence="2" type="ORF">JEQ12_002410</name>
</gene>
<evidence type="ECO:0000313" key="2">
    <source>
        <dbReference type="EMBL" id="KAG5202827.1"/>
    </source>
</evidence>
<proteinExistence type="predicted"/>
<comment type="caution">
    <text evidence="2">The sequence shown here is derived from an EMBL/GenBank/DDBJ whole genome shotgun (WGS) entry which is preliminary data.</text>
</comment>
<protein>
    <submittedName>
        <fullName evidence="2">Uncharacterized protein</fullName>
    </submittedName>
</protein>
<organism evidence="2 3">
    <name type="scientific">Ovis aries</name>
    <name type="common">Sheep</name>
    <dbReference type="NCBI Taxonomy" id="9940"/>
    <lineage>
        <taxon>Eukaryota</taxon>
        <taxon>Metazoa</taxon>
        <taxon>Chordata</taxon>
        <taxon>Craniata</taxon>
        <taxon>Vertebrata</taxon>
        <taxon>Euteleostomi</taxon>
        <taxon>Mammalia</taxon>
        <taxon>Eutheria</taxon>
        <taxon>Laurasiatheria</taxon>
        <taxon>Artiodactyla</taxon>
        <taxon>Ruminantia</taxon>
        <taxon>Pecora</taxon>
        <taxon>Bovidae</taxon>
        <taxon>Caprinae</taxon>
        <taxon>Ovis</taxon>
    </lineage>
</organism>